<dbReference type="EMBL" id="JANBUM010000319">
    <property type="protein sequence ID" value="KAJ2779028.1"/>
    <property type="molecule type" value="Genomic_DNA"/>
</dbReference>
<name>A0A9W8LG23_9FUNG</name>
<dbReference type="InterPro" id="IPR042099">
    <property type="entry name" value="ANL_N_sf"/>
</dbReference>
<dbReference type="Pfam" id="PF13193">
    <property type="entry name" value="AMP-binding_C"/>
    <property type="match status" value="1"/>
</dbReference>
<gene>
    <name evidence="7" type="ORF">GGI15_004006</name>
</gene>
<keyword evidence="2" id="KW-0436">Ligase</keyword>
<evidence type="ECO:0000313" key="7">
    <source>
        <dbReference type="EMBL" id="KAJ2779028.1"/>
    </source>
</evidence>
<dbReference type="PANTHER" id="PTHR24096:SF149">
    <property type="entry name" value="AMP-BINDING DOMAIN-CONTAINING PROTEIN-RELATED"/>
    <property type="match status" value="1"/>
</dbReference>
<feature type="domain" description="AMP-dependent synthetase/ligase" evidence="5">
    <location>
        <begin position="411"/>
        <end position="774"/>
    </location>
</feature>
<feature type="non-terminal residue" evidence="7">
    <location>
        <position position="927"/>
    </location>
</feature>
<accession>A0A9W8LG23</accession>
<evidence type="ECO:0000313" key="8">
    <source>
        <dbReference type="Proteomes" id="UP001140172"/>
    </source>
</evidence>
<organism evidence="7 8">
    <name type="scientific">Coemansia interrupta</name>
    <dbReference type="NCBI Taxonomy" id="1126814"/>
    <lineage>
        <taxon>Eukaryota</taxon>
        <taxon>Fungi</taxon>
        <taxon>Fungi incertae sedis</taxon>
        <taxon>Zoopagomycota</taxon>
        <taxon>Kickxellomycotina</taxon>
        <taxon>Kickxellomycetes</taxon>
        <taxon>Kickxellales</taxon>
        <taxon>Kickxellaceae</taxon>
        <taxon>Coemansia</taxon>
    </lineage>
</organism>
<dbReference type="Gene3D" id="3.40.50.12780">
    <property type="entry name" value="N-terminal domain of ligase-like"/>
    <property type="match status" value="1"/>
</dbReference>
<dbReference type="SUPFAM" id="SSF56801">
    <property type="entry name" value="Acetyl-CoA synthetase-like"/>
    <property type="match status" value="1"/>
</dbReference>
<feature type="coiled-coil region" evidence="3">
    <location>
        <begin position="16"/>
        <end position="43"/>
    </location>
</feature>
<feature type="domain" description="AMP-binding enzyme C-terminal" evidence="6">
    <location>
        <begin position="825"/>
        <end position="904"/>
    </location>
</feature>
<dbReference type="InterPro" id="IPR025110">
    <property type="entry name" value="AMP-bd_C"/>
</dbReference>
<dbReference type="PANTHER" id="PTHR24096">
    <property type="entry name" value="LONG-CHAIN-FATTY-ACID--COA LIGASE"/>
    <property type="match status" value="1"/>
</dbReference>
<dbReference type="InterPro" id="IPR000873">
    <property type="entry name" value="AMP-dep_synth/lig_dom"/>
</dbReference>
<keyword evidence="4" id="KW-1133">Transmembrane helix</keyword>
<dbReference type="PROSITE" id="PS00455">
    <property type="entry name" value="AMP_BINDING"/>
    <property type="match status" value="1"/>
</dbReference>
<comment type="caution">
    <text evidence="7">The sequence shown here is derived from an EMBL/GenBank/DDBJ whole genome shotgun (WGS) entry which is preliminary data.</text>
</comment>
<evidence type="ECO:0000256" key="4">
    <source>
        <dbReference type="SAM" id="Phobius"/>
    </source>
</evidence>
<dbReference type="Proteomes" id="UP001140172">
    <property type="component" value="Unassembled WGS sequence"/>
</dbReference>
<dbReference type="Pfam" id="PF00501">
    <property type="entry name" value="AMP-binding"/>
    <property type="match status" value="1"/>
</dbReference>
<dbReference type="OrthoDB" id="10253115at2759"/>
<evidence type="ECO:0000256" key="2">
    <source>
        <dbReference type="ARBA" id="ARBA00022598"/>
    </source>
</evidence>
<evidence type="ECO:0000259" key="6">
    <source>
        <dbReference type="Pfam" id="PF13193"/>
    </source>
</evidence>
<protein>
    <submittedName>
        <fullName evidence="7">Uncharacterized protein</fullName>
    </submittedName>
</protein>
<dbReference type="Gene3D" id="3.30.300.30">
    <property type="match status" value="1"/>
</dbReference>
<evidence type="ECO:0000256" key="3">
    <source>
        <dbReference type="SAM" id="Coils"/>
    </source>
</evidence>
<feature type="transmembrane region" description="Helical" evidence="4">
    <location>
        <begin position="614"/>
        <end position="631"/>
    </location>
</feature>
<dbReference type="CDD" id="cd05911">
    <property type="entry name" value="Firefly_Luc_like"/>
    <property type="match status" value="1"/>
</dbReference>
<dbReference type="InterPro" id="IPR020845">
    <property type="entry name" value="AMP-binding_CS"/>
</dbReference>
<sequence length="927" mass="104504">PWNKLVTTYGISEADLKQIVAEYTAKEQKLEELSEKITAAAVNPDRFFDEQKGRCNWEALAAEFGLPLLDCLRAFNSAKSPHALRSMPEPFRWSQEDRNALLSLIRDTFDDPATLDWSLFAAANTDDRTVWTKTDKQHLSDLISKHNRIISDDKERTFRLILPEFPNIPENEVRKRFLKALRGLRCALFNIANCTRLRQLVSEHGEDWERIDREMETFSGAAQYNWGIVKDLKLTETWSLEDTKRLYHSINTGMGILDSIRYIGSKTITQLSAMKADLKRQDEYLSLGSIDWAKVSKLTGLNQRECLEACELDEGKERWTYSPETFRWDDANRMTDFIKDTYPGPSPVNYRAVSNYLWIKLEDCLTMHNLLQGKIQWTDDVLDRVTQMHLPSFVFDFAEKHSCFGRDASLAAMTEESVSLSYGEMRQLTERLASGLVNRLGLKRGDVLLVLLPNTVYYAPILLGAQMVGLVCATANPAYTETEIVHLLKLCTPKVVVTVDNNVSLVESALRQTRVDVPRERILSIEKNSNGPSIFDILSGQTFERVRIDKTPDMQNTPAFIVLSSGTTGMPKGVVLSHGNIISNLLQNLTFEEHDAQLDMVFRRAQSQTTMACLPFFHIYALLLVLLYSVIKGRHQIIMPKYDIELFCRLVEKHRVTLANLVPPIIIQLAKSPVVDKYDLTSLAYINSGAAPLACETQNELQKRLGCIVTQAYGLSETSPVSHRAPAGNVPAGSIGYLLPSMQCRIIDDDGKPLGTNEAGEICLRGPNVMLGYLNDPEATAKTMDEDGFFHTGDIGYVDNRGRYYISDRKKELIKYKGFQVAPAELEGLLMDHPAVLDAAVIPVYNRAQETEVPKAFVVVRPEFINLTLTSDIASHVASHVADYKALRGGIEIVNSIPKSPSGKILRRLLREREGTRQKLQFMKAKI</sequence>
<evidence type="ECO:0000259" key="5">
    <source>
        <dbReference type="Pfam" id="PF00501"/>
    </source>
</evidence>
<reference evidence="7" key="1">
    <citation type="submission" date="2022-07" db="EMBL/GenBank/DDBJ databases">
        <title>Phylogenomic reconstructions and comparative analyses of Kickxellomycotina fungi.</title>
        <authorList>
            <person name="Reynolds N.K."/>
            <person name="Stajich J.E."/>
            <person name="Barry K."/>
            <person name="Grigoriev I.V."/>
            <person name="Crous P."/>
            <person name="Smith M.E."/>
        </authorList>
    </citation>
    <scope>NUCLEOTIDE SEQUENCE</scope>
    <source>
        <strain evidence="7">BCRC 34489</strain>
    </source>
</reference>
<evidence type="ECO:0000256" key="1">
    <source>
        <dbReference type="ARBA" id="ARBA00006432"/>
    </source>
</evidence>
<keyword evidence="4" id="KW-0812">Transmembrane</keyword>
<comment type="similarity">
    <text evidence="1">Belongs to the ATP-dependent AMP-binding enzyme family.</text>
</comment>
<keyword evidence="4" id="KW-0472">Membrane</keyword>
<dbReference type="InterPro" id="IPR045851">
    <property type="entry name" value="AMP-bd_C_sf"/>
</dbReference>
<dbReference type="GO" id="GO:0016405">
    <property type="term" value="F:CoA-ligase activity"/>
    <property type="evidence" value="ECO:0007669"/>
    <property type="project" value="TreeGrafter"/>
</dbReference>
<dbReference type="AlphaFoldDB" id="A0A9W8LG23"/>
<proteinExistence type="inferred from homology"/>
<keyword evidence="3" id="KW-0175">Coiled coil</keyword>
<keyword evidence="8" id="KW-1185">Reference proteome</keyword>